<sequence>MKLLMSIVLGLGAITRVMALATPKQTVSVDQNSLSEVIKGLKTVPTGLLHVGADAILRSYDGDGNVIDYARVDTAQLKAIMSRYSKEDQERLQGVWANVDSSLVDEEQIWHPPQHLISPLVSGGPSVNGQSKPRRPNVLAPEWFHFCSEYNCHTAAECAWHDRDCHNCIALEGHPIADCAH</sequence>
<evidence type="ECO:0000313" key="2">
    <source>
        <dbReference type="EMBL" id="PGH30989.1"/>
    </source>
</evidence>
<dbReference type="AlphaFoldDB" id="A0A2B7ZCQ4"/>
<organism evidence="2 3">
    <name type="scientific">[Emmonsia] crescens</name>
    <dbReference type="NCBI Taxonomy" id="73230"/>
    <lineage>
        <taxon>Eukaryota</taxon>
        <taxon>Fungi</taxon>
        <taxon>Dikarya</taxon>
        <taxon>Ascomycota</taxon>
        <taxon>Pezizomycotina</taxon>
        <taxon>Eurotiomycetes</taxon>
        <taxon>Eurotiomycetidae</taxon>
        <taxon>Onygenales</taxon>
        <taxon>Ajellomycetaceae</taxon>
        <taxon>Emergomyces</taxon>
    </lineage>
</organism>
<reference evidence="2 3" key="1">
    <citation type="submission" date="2017-10" db="EMBL/GenBank/DDBJ databases">
        <title>Comparative genomics in systemic dimorphic fungi from Ajellomycetaceae.</title>
        <authorList>
            <person name="Munoz J.F."/>
            <person name="Mcewen J.G."/>
            <person name="Clay O.K."/>
            <person name="Cuomo C.A."/>
        </authorList>
    </citation>
    <scope>NUCLEOTIDE SEQUENCE [LARGE SCALE GENOMIC DNA]</scope>
    <source>
        <strain evidence="2 3">UAMH4076</strain>
    </source>
</reference>
<name>A0A2B7ZCQ4_9EURO</name>
<dbReference type="STRING" id="73230.A0A2B7ZCQ4"/>
<keyword evidence="1" id="KW-0732">Signal</keyword>
<gene>
    <name evidence="2" type="ORF">GX50_06231</name>
</gene>
<feature type="signal peptide" evidence="1">
    <location>
        <begin position="1"/>
        <end position="19"/>
    </location>
</feature>
<dbReference type="Proteomes" id="UP000226031">
    <property type="component" value="Unassembled WGS sequence"/>
</dbReference>
<protein>
    <submittedName>
        <fullName evidence="2">Uncharacterized protein</fullName>
    </submittedName>
</protein>
<proteinExistence type="predicted"/>
<evidence type="ECO:0000313" key="3">
    <source>
        <dbReference type="Proteomes" id="UP000226031"/>
    </source>
</evidence>
<dbReference type="EMBL" id="PDND01000146">
    <property type="protein sequence ID" value="PGH30989.1"/>
    <property type="molecule type" value="Genomic_DNA"/>
</dbReference>
<comment type="caution">
    <text evidence="2">The sequence shown here is derived from an EMBL/GenBank/DDBJ whole genome shotgun (WGS) entry which is preliminary data.</text>
</comment>
<keyword evidence="3" id="KW-1185">Reference proteome</keyword>
<accession>A0A2B7ZCQ4</accession>
<feature type="chain" id="PRO_5012586596" evidence="1">
    <location>
        <begin position="20"/>
        <end position="181"/>
    </location>
</feature>
<evidence type="ECO:0000256" key="1">
    <source>
        <dbReference type="SAM" id="SignalP"/>
    </source>
</evidence>
<dbReference type="VEuPathDB" id="FungiDB:EMCG_08244"/>